<accession>A0ABS4YHJ8</accession>
<protein>
    <submittedName>
        <fullName evidence="1">Uncharacterized protein</fullName>
    </submittedName>
</protein>
<dbReference type="EMBL" id="JAGIOC010000001">
    <property type="protein sequence ID" value="MBP2407877.1"/>
    <property type="molecule type" value="Genomic_DNA"/>
</dbReference>
<sequence length="65" mass="7474">MVRSYGRKTERADADRPVRVRFDRREEIDAEKVAEVLIRLALRASDDDVTAQAGKHLRQLLTPGR</sequence>
<evidence type="ECO:0000313" key="1">
    <source>
        <dbReference type="EMBL" id="MBP2407877.1"/>
    </source>
</evidence>
<comment type="caution">
    <text evidence="1">The sequence shown here is derived from an EMBL/GenBank/DDBJ whole genome shotgun (WGS) entry which is preliminary data.</text>
</comment>
<organism evidence="1 2">
    <name type="scientific">Brachybacterium fresconis</name>
    <dbReference type="NCBI Taxonomy" id="173363"/>
    <lineage>
        <taxon>Bacteria</taxon>
        <taxon>Bacillati</taxon>
        <taxon>Actinomycetota</taxon>
        <taxon>Actinomycetes</taxon>
        <taxon>Micrococcales</taxon>
        <taxon>Dermabacteraceae</taxon>
        <taxon>Brachybacterium</taxon>
    </lineage>
</organism>
<keyword evidence="2" id="KW-1185">Reference proteome</keyword>
<reference evidence="1 2" key="1">
    <citation type="submission" date="2021-03" db="EMBL/GenBank/DDBJ databases">
        <title>Sequencing the genomes of 1000 actinobacteria strains.</title>
        <authorList>
            <person name="Klenk H.-P."/>
        </authorList>
    </citation>
    <scope>NUCLEOTIDE SEQUENCE [LARGE SCALE GENOMIC DNA]</scope>
    <source>
        <strain evidence="1 2">DSM 14564</strain>
    </source>
</reference>
<gene>
    <name evidence="1" type="ORF">JOF44_000780</name>
</gene>
<proteinExistence type="predicted"/>
<evidence type="ECO:0000313" key="2">
    <source>
        <dbReference type="Proteomes" id="UP000698222"/>
    </source>
</evidence>
<dbReference type="Proteomes" id="UP000698222">
    <property type="component" value="Unassembled WGS sequence"/>
</dbReference>
<dbReference type="RefSeq" id="WP_209887621.1">
    <property type="nucleotide sequence ID" value="NZ_BAAAJV010000033.1"/>
</dbReference>
<name>A0ABS4YHJ8_9MICO</name>